<accession>A0A2T4UKR1</accession>
<dbReference type="InterPro" id="IPR027417">
    <property type="entry name" value="P-loop_NTPase"/>
</dbReference>
<dbReference type="PANTHER" id="PTHR43721">
    <property type="entry name" value="ELONGATION FACTOR TU-RELATED"/>
    <property type="match status" value="1"/>
</dbReference>
<feature type="domain" description="G" evidence="1">
    <location>
        <begin position="5"/>
        <end position="103"/>
    </location>
</feature>
<proteinExistence type="predicted"/>
<dbReference type="Gene3D" id="2.40.30.10">
    <property type="entry name" value="Translation factors"/>
    <property type="match status" value="1"/>
</dbReference>
<dbReference type="EMBL" id="PYYB01000001">
    <property type="protein sequence ID" value="PTL59844.1"/>
    <property type="molecule type" value="Genomic_DNA"/>
</dbReference>
<dbReference type="GO" id="GO:0003746">
    <property type="term" value="F:translation elongation factor activity"/>
    <property type="evidence" value="ECO:0007669"/>
    <property type="project" value="TreeGrafter"/>
</dbReference>
<dbReference type="Gene3D" id="3.40.50.300">
    <property type="entry name" value="P-loop containing nucleotide triphosphate hydrolases"/>
    <property type="match status" value="1"/>
</dbReference>
<dbReference type="Proteomes" id="UP000240739">
    <property type="component" value="Unassembled WGS sequence"/>
</dbReference>
<organism evidence="2 3">
    <name type="scientific">Paraconexibacter algicola</name>
    <dbReference type="NCBI Taxonomy" id="2133960"/>
    <lineage>
        <taxon>Bacteria</taxon>
        <taxon>Bacillati</taxon>
        <taxon>Actinomycetota</taxon>
        <taxon>Thermoleophilia</taxon>
        <taxon>Solirubrobacterales</taxon>
        <taxon>Paraconexibacteraceae</taxon>
        <taxon>Paraconexibacter</taxon>
    </lineage>
</organism>
<dbReference type="GO" id="GO:0005525">
    <property type="term" value="F:GTP binding"/>
    <property type="evidence" value="ECO:0007669"/>
    <property type="project" value="InterPro"/>
</dbReference>
<comment type="caution">
    <text evidence="2">The sequence shown here is derived from an EMBL/GenBank/DDBJ whole genome shotgun (WGS) entry which is preliminary data.</text>
</comment>
<dbReference type="InterPro" id="IPR009000">
    <property type="entry name" value="Transl_B-barrel_sf"/>
</dbReference>
<evidence type="ECO:0000313" key="2">
    <source>
        <dbReference type="EMBL" id="PTL59844.1"/>
    </source>
</evidence>
<dbReference type="OrthoDB" id="9809746at2"/>
<dbReference type="PANTHER" id="PTHR43721:SF22">
    <property type="entry name" value="ELONGATION FACTOR TU, MITOCHONDRIAL"/>
    <property type="match status" value="1"/>
</dbReference>
<evidence type="ECO:0000313" key="3">
    <source>
        <dbReference type="Proteomes" id="UP000240739"/>
    </source>
</evidence>
<gene>
    <name evidence="2" type="ORF">C7Y72_09365</name>
</gene>
<dbReference type="InterPro" id="IPR050055">
    <property type="entry name" value="EF-Tu_GTPase"/>
</dbReference>
<dbReference type="RefSeq" id="WP_107568488.1">
    <property type="nucleotide sequence ID" value="NZ_PYYB01000001.1"/>
</dbReference>
<evidence type="ECO:0000259" key="1">
    <source>
        <dbReference type="Pfam" id="PF01926"/>
    </source>
</evidence>
<dbReference type="SUPFAM" id="SSF50447">
    <property type="entry name" value="Translation proteins"/>
    <property type="match status" value="1"/>
</dbReference>
<dbReference type="SUPFAM" id="SSF52540">
    <property type="entry name" value="P-loop containing nucleoside triphosphate hydrolases"/>
    <property type="match status" value="1"/>
</dbReference>
<sequence>MSARTVAFAGPVGVGKTALVAALAGIEDALVGAQEHRTGRTALPHEVLCDGVGLVDLPGSVSGPVLAALAAADAHVLCVAADDGPTPELLEHAHLLAALDRPVAAVCLTRCDRAGAAPGLAAGLPAVDAAVPVLRTDAAATGAVDPAPLLDVVRGVDRRPATGPVVLHVESVQEVPGAGTAVVGGVLRGTLAVGAALQLLPAWHDALVGAVRVRGALATQAVAGDRVVVRLDGVPAGEVAPGDALVGPEAGVVRSRVLDVALGEHVRLAHGSAVTVLAGAREVRAEVAWLGGRFHQLRLAAQDELLVAPWDRVVLRTGAGEVAGADVLDPAARRQGPSRELLAALARRARGERDG</sequence>
<dbReference type="InterPro" id="IPR006073">
    <property type="entry name" value="GTP-bd"/>
</dbReference>
<dbReference type="Pfam" id="PF01926">
    <property type="entry name" value="MMR_HSR1"/>
    <property type="match status" value="1"/>
</dbReference>
<dbReference type="AlphaFoldDB" id="A0A2T4UKR1"/>
<keyword evidence="3" id="KW-1185">Reference proteome</keyword>
<protein>
    <recommendedName>
        <fullName evidence="1">G domain-containing protein</fullName>
    </recommendedName>
</protein>
<reference evidence="2 3" key="1">
    <citation type="submission" date="2018-03" db="EMBL/GenBank/DDBJ databases">
        <title>Aquarubrobacter algicola gen. nov., sp. nov., a novel actinobacterium isolated from shallow eutrophic lake during the end of cyanobacterial harmful algal blooms.</title>
        <authorList>
            <person name="Chun S.J."/>
        </authorList>
    </citation>
    <scope>NUCLEOTIDE SEQUENCE [LARGE SCALE GENOMIC DNA]</scope>
    <source>
        <strain evidence="2 3">Seoho-28</strain>
    </source>
</reference>
<name>A0A2T4UKR1_9ACTN</name>